<accession>A0ABX2E6Q6</accession>
<dbReference type="Proteomes" id="UP000805085">
    <property type="component" value="Unassembled WGS sequence"/>
</dbReference>
<protein>
    <submittedName>
        <fullName evidence="2">TlpA family protein disulfide reductase</fullName>
    </submittedName>
</protein>
<proteinExistence type="predicted"/>
<dbReference type="EMBL" id="JABRWQ010000005">
    <property type="protein sequence ID" value="NRD24208.1"/>
    <property type="molecule type" value="Genomic_DNA"/>
</dbReference>
<dbReference type="InterPro" id="IPR036249">
    <property type="entry name" value="Thioredoxin-like_sf"/>
</dbReference>
<sequence>MRQIFACLILLVCFSCKNETKAENIKVQELKLGAYRAVLELQDHEILPFNFEVTSATKLKVFNAEEVIDVDEITYRNDSVFIKLPVFEGYIAAKFKDNNLTGNFIKASLDRVVPFSAEFDNTTRFNTKSESTQNVTGIWETVFSKGIAEDEYVAKGIFKQEGAKVTGTFRTTTGDYRYLEGAMDGNTMKLSTFDGAHAFFFTAKVKDFTMEGTFYSGNHWKEPFVAKRNETYELPNADNLTFLKKGYDALDFTFPNTSDELMSIKDDRFKDKVVVVQIMGTWCPNCLDESKYYAEFYKNNKAKDIEFVALAFEYAKTKEEAFSRIDRLQSKIDINYPVLLAQYGTSDKAKAQEKLPMLNHVLSYPTSIFIDKKGKVRKIHTGFNGPATGEKYLEFKEEFERFVDLLLNE</sequence>
<dbReference type="CDD" id="cd02966">
    <property type="entry name" value="TlpA_like_family"/>
    <property type="match status" value="1"/>
</dbReference>
<dbReference type="SUPFAM" id="SSF52833">
    <property type="entry name" value="Thioredoxin-like"/>
    <property type="match status" value="1"/>
</dbReference>
<dbReference type="PANTHER" id="PTHR42852:SF13">
    <property type="entry name" value="PROTEIN DIPZ"/>
    <property type="match status" value="1"/>
</dbReference>
<dbReference type="InterPro" id="IPR050553">
    <property type="entry name" value="Thioredoxin_ResA/DsbE_sf"/>
</dbReference>
<evidence type="ECO:0000259" key="1">
    <source>
        <dbReference type="PROSITE" id="PS51352"/>
    </source>
</evidence>
<gene>
    <name evidence="2" type="ORF">HNV10_13195</name>
</gene>
<reference evidence="2 3" key="1">
    <citation type="journal article" date="2015" name="Int. J. Syst. Evol. Microbiol.">
        <title>Winogradskyella litoriviva sp. nov., isolated from coastal seawater.</title>
        <authorList>
            <person name="Nedashkovskaya O.I."/>
            <person name="Kukhlevskiy A.D."/>
            <person name="Zhukova N.V."/>
            <person name="Kim S.J."/>
            <person name="Rhee S.K."/>
            <person name="Mikhailov V.V."/>
        </authorList>
    </citation>
    <scope>NUCLEOTIDE SEQUENCE [LARGE SCALE GENOMIC DNA]</scope>
    <source>
        <strain evidence="2 3">KMM6491</strain>
    </source>
</reference>
<evidence type="ECO:0000313" key="2">
    <source>
        <dbReference type="EMBL" id="NRD24208.1"/>
    </source>
</evidence>
<feature type="domain" description="Thioredoxin" evidence="1">
    <location>
        <begin position="243"/>
        <end position="401"/>
    </location>
</feature>
<dbReference type="RefSeq" id="WP_173301853.1">
    <property type="nucleotide sequence ID" value="NZ_JABRWQ010000005.1"/>
</dbReference>
<name>A0ABX2E6Q6_9FLAO</name>
<dbReference type="PROSITE" id="PS51352">
    <property type="entry name" value="THIOREDOXIN_2"/>
    <property type="match status" value="1"/>
</dbReference>
<dbReference type="Pfam" id="PF08534">
    <property type="entry name" value="Redoxin"/>
    <property type="match status" value="1"/>
</dbReference>
<dbReference type="InterPro" id="IPR013766">
    <property type="entry name" value="Thioredoxin_domain"/>
</dbReference>
<dbReference type="Gene3D" id="3.40.30.10">
    <property type="entry name" value="Glutaredoxin"/>
    <property type="match status" value="1"/>
</dbReference>
<dbReference type="InterPro" id="IPR013740">
    <property type="entry name" value="Redoxin"/>
</dbReference>
<organism evidence="2 3">
    <name type="scientific">Winogradskyella litoriviva</name>
    <dbReference type="NCBI Taxonomy" id="1220182"/>
    <lineage>
        <taxon>Bacteria</taxon>
        <taxon>Pseudomonadati</taxon>
        <taxon>Bacteroidota</taxon>
        <taxon>Flavobacteriia</taxon>
        <taxon>Flavobacteriales</taxon>
        <taxon>Flavobacteriaceae</taxon>
        <taxon>Winogradskyella</taxon>
    </lineage>
</organism>
<comment type="caution">
    <text evidence="2">The sequence shown here is derived from an EMBL/GenBank/DDBJ whole genome shotgun (WGS) entry which is preliminary data.</text>
</comment>
<evidence type="ECO:0000313" key="3">
    <source>
        <dbReference type="Proteomes" id="UP000805085"/>
    </source>
</evidence>
<keyword evidence="3" id="KW-1185">Reference proteome</keyword>
<dbReference type="PANTHER" id="PTHR42852">
    <property type="entry name" value="THIOL:DISULFIDE INTERCHANGE PROTEIN DSBE"/>
    <property type="match status" value="1"/>
</dbReference>